<reference evidence="9 11" key="1">
    <citation type="submission" date="2017-11" db="EMBL/GenBank/DDBJ databases">
        <title>Comparitive Functional Genomics of Dry Heat Resistant strains isolated from the Viking Spacecraft.</title>
        <authorList>
            <person name="Seuylemezian A."/>
            <person name="Cooper K."/>
            <person name="Vaishampayan P."/>
        </authorList>
    </citation>
    <scope>NUCLEOTIDE SEQUENCE [LARGE SCALE GENOMIC DNA]</scope>
    <source>
        <strain evidence="9 11">M4.6</strain>
    </source>
</reference>
<keyword evidence="12" id="KW-1185">Reference proteome</keyword>
<dbReference type="Pfam" id="PF05400">
    <property type="entry name" value="FliT"/>
    <property type="match status" value="1"/>
</dbReference>
<evidence type="ECO:0000256" key="3">
    <source>
        <dbReference type="ARBA" id="ARBA00022795"/>
    </source>
</evidence>
<evidence type="ECO:0000256" key="2">
    <source>
        <dbReference type="ARBA" id="ARBA00022490"/>
    </source>
</evidence>
<protein>
    <recommendedName>
        <fullName evidence="7">Flagellar protein FliT</fullName>
    </recommendedName>
</protein>
<dbReference type="Proteomes" id="UP000234951">
    <property type="component" value="Unassembled WGS sequence"/>
</dbReference>
<evidence type="ECO:0000313" key="12">
    <source>
        <dbReference type="Proteomes" id="UP000235114"/>
    </source>
</evidence>
<keyword evidence="3" id="KW-1005">Bacterial flagellum biogenesis</keyword>
<evidence type="ECO:0000256" key="4">
    <source>
        <dbReference type="ARBA" id="ARBA00023186"/>
    </source>
</evidence>
<evidence type="ECO:0000313" key="10">
    <source>
        <dbReference type="EMBL" id="PLR94089.1"/>
    </source>
</evidence>
<reference evidence="10 12" key="2">
    <citation type="submission" date="2017-12" db="EMBL/GenBank/DDBJ databases">
        <title>Comparative Functional Genomics of Dry Heat Resistant strains isolated from the Viking Spacecraft.</title>
        <authorList>
            <person name="Seuylemezian A."/>
            <person name="Cooper K."/>
            <person name="Vaishampayan P."/>
        </authorList>
    </citation>
    <scope>NUCLEOTIDE SEQUENCE [LARGE SCALE GENOMIC DNA]</scope>
    <source>
        <strain evidence="10 12">ATCC 29669</strain>
    </source>
</reference>
<proteinExistence type="inferred from homology"/>
<evidence type="ECO:0000256" key="6">
    <source>
        <dbReference type="ARBA" id="ARBA00093785"/>
    </source>
</evidence>
<dbReference type="Proteomes" id="UP000235114">
    <property type="component" value="Unassembled WGS sequence"/>
</dbReference>
<comment type="similarity">
    <text evidence="6">Belongs to the bacillales FliT family.</text>
</comment>
<keyword evidence="4" id="KW-0143">Chaperone</keyword>
<feature type="coiled-coil region" evidence="8">
    <location>
        <begin position="54"/>
        <end position="81"/>
    </location>
</feature>
<gene>
    <name evidence="9" type="ORF">CU635_09820</name>
    <name evidence="10" type="ORF">CVD25_16745</name>
</gene>
<keyword evidence="2" id="KW-0963">Cytoplasm</keyword>
<name>A0A2N5GMS2_9BACI</name>
<comment type="subcellular location">
    <subcellularLocation>
        <location evidence="1">Cytoplasm</location>
        <location evidence="1">Cytosol</location>
    </subcellularLocation>
</comment>
<dbReference type="AlphaFoldDB" id="A0A2N5GMS2"/>
<comment type="caution">
    <text evidence="9">The sequence shown here is derived from an EMBL/GenBank/DDBJ whole genome shotgun (WGS) entry which is preliminary data.</text>
</comment>
<dbReference type="EMBL" id="PGVA01000023">
    <property type="protein sequence ID" value="PLR83171.1"/>
    <property type="molecule type" value="Genomic_DNA"/>
</dbReference>
<comment type="function">
    <text evidence="5">May act as an export chaperone for the filament capping protein FliD.</text>
</comment>
<sequence>MNQILSLIELTDKLDTILKEVPQGDQREMVIEEVTKTLDLREELLLGMKEMIFSDEEKEQLKQINEKNKAIMIKISQLKNIIQNDILTAKKGKGAFKGYHQLYQPSTQDGYYFDKKK</sequence>
<dbReference type="RefSeq" id="WP_101577193.1">
    <property type="nucleotide sequence ID" value="NZ_PGVA01000023.1"/>
</dbReference>
<evidence type="ECO:0000313" key="11">
    <source>
        <dbReference type="Proteomes" id="UP000234951"/>
    </source>
</evidence>
<evidence type="ECO:0000256" key="1">
    <source>
        <dbReference type="ARBA" id="ARBA00004514"/>
    </source>
</evidence>
<organism evidence="9 11">
    <name type="scientific">Bacillus canaveralius</name>
    <dbReference type="NCBI Taxonomy" id="1403243"/>
    <lineage>
        <taxon>Bacteria</taxon>
        <taxon>Bacillati</taxon>
        <taxon>Bacillota</taxon>
        <taxon>Bacilli</taxon>
        <taxon>Bacillales</taxon>
        <taxon>Bacillaceae</taxon>
        <taxon>Bacillus</taxon>
    </lineage>
</organism>
<accession>A0A2N5GMS2</accession>
<keyword evidence="8" id="KW-0175">Coiled coil</keyword>
<evidence type="ECO:0000256" key="8">
    <source>
        <dbReference type="SAM" id="Coils"/>
    </source>
</evidence>
<dbReference type="EMBL" id="PGVD01000050">
    <property type="protein sequence ID" value="PLR94089.1"/>
    <property type="molecule type" value="Genomic_DNA"/>
</dbReference>
<evidence type="ECO:0000256" key="7">
    <source>
        <dbReference type="ARBA" id="ARBA00093797"/>
    </source>
</evidence>
<dbReference type="OrthoDB" id="2914146at2"/>
<evidence type="ECO:0000256" key="5">
    <source>
        <dbReference type="ARBA" id="ARBA00093765"/>
    </source>
</evidence>
<dbReference type="InterPro" id="IPR008622">
    <property type="entry name" value="FliT"/>
</dbReference>
<evidence type="ECO:0000313" key="9">
    <source>
        <dbReference type="EMBL" id="PLR83171.1"/>
    </source>
</evidence>